<evidence type="ECO:0000256" key="1">
    <source>
        <dbReference type="ARBA" id="ARBA00004496"/>
    </source>
</evidence>
<evidence type="ECO:0000259" key="7">
    <source>
        <dbReference type="PROSITE" id="PS51644"/>
    </source>
</evidence>
<reference evidence="8" key="2">
    <citation type="journal article" date="2015" name="J. Proteomics">
        <title>Sexual differences in the sialomes of the zebra tick, Rhipicephalus pulchellus.</title>
        <authorList>
            <person name="Tan A.W."/>
            <person name="Francischetti I.M."/>
            <person name="Slovak M."/>
            <person name="Kini R.M."/>
            <person name="Ribeiro J.M."/>
        </authorList>
    </citation>
    <scope>NUCLEOTIDE SEQUENCE</scope>
    <source>
        <tissue evidence="8">Salivary gland</tissue>
    </source>
</reference>
<dbReference type="EMBL" id="GACK01007104">
    <property type="protein sequence ID" value="JAA57930.1"/>
    <property type="molecule type" value="mRNA"/>
</dbReference>
<keyword evidence="8" id="KW-0808">Transferase</keyword>
<dbReference type="InterPro" id="IPR002999">
    <property type="entry name" value="Tudor"/>
</dbReference>
<feature type="compositionally biased region" description="Basic residues" evidence="5">
    <location>
        <begin position="98"/>
        <end position="115"/>
    </location>
</feature>
<dbReference type="InterPro" id="IPR025605">
    <property type="entry name" value="OST-HTH/LOTUS_dom"/>
</dbReference>
<dbReference type="PANTHER" id="PTHR22948:SF29">
    <property type="entry name" value="FI02030P-RELATED"/>
    <property type="match status" value="1"/>
</dbReference>
<proteinExistence type="evidence at transcript level"/>
<keyword evidence="8" id="KW-0418">Kinase</keyword>
<name>L7M1J5_RHIPC</name>
<evidence type="ECO:0000313" key="8">
    <source>
        <dbReference type="EMBL" id="JAA57930.1"/>
    </source>
</evidence>
<feature type="compositionally biased region" description="Polar residues" evidence="5">
    <location>
        <begin position="938"/>
        <end position="973"/>
    </location>
</feature>
<feature type="compositionally biased region" description="Polar residues" evidence="5">
    <location>
        <begin position="88"/>
        <end position="97"/>
    </location>
</feature>
<dbReference type="PANTHER" id="PTHR22948">
    <property type="entry name" value="TUDOR DOMAIN CONTAINING PROTEIN"/>
    <property type="match status" value="1"/>
</dbReference>
<dbReference type="Pfam" id="PF00567">
    <property type="entry name" value="TUDOR"/>
    <property type="match status" value="1"/>
</dbReference>
<protein>
    <submittedName>
        <fullName evidence="8">Putative a kinase anchor protein</fullName>
    </submittedName>
</protein>
<dbReference type="GO" id="GO:0007283">
    <property type="term" value="P:spermatogenesis"/>
    <property type="evidence" value="ECO:0007669"/>
    <property type="project" value="UniProtKB-KW"/>
</dbReference>
<evidence type="ECO:0000256" key="2">
    <source>
        <dbReference type="ARBA" id="ARBA00022490"/>
    </source>
</evidence>
<reference evidence="8" key="1">
    <citation type="submission" date="2012-11" db="EMBL/GenBank/DDBJ databases">
        <authorList>
            <person name="Lucero-Rivera Y.E."/>
            <person name="Tovar-Ramirez D."/>
        </authorList>
    </citation>
    <scope>NUCLEOTIDE SEQUENCE</scope>
    <source>
        <tissue evidence="8">Salivary gland</tissue>
    </source>
</reference>
<dbReference type="InterPro" id="IPR041966">
    <property type="entry name" value="LOTUS-like"/>
</dbReference>
<evidence type="ECO:0000256" key="4">
    <source>
        <dbReference type="ARBA" id="ARBA00022871"/>
    </source>
</evidence>
<organism evidence="8">
    <name type="scientific">Rhipicephalus pulchellus</name>
    <name type="common">Yellow backed tick</name>
    <name type="synonym">Dermacentor pulchellus</name>
    <dbReference type="NCBI Taxonomy" id="72859"/>
    <lineage>
        <taxon>Eukaryota</taxon>
        <taxon>Metazoa</taxon>
        <taxon>Ecdysozoa</taxon>
        <taxon>Arthropoda</taxon>
        <taxon>Chelicerata</taxon>
        <taxon>Arachnida</taxon>
        <taxon>Acari</taxon>
        <taxon>Parasitiformes</taxon>
        <taxon>Ixodida</taxon>
        <taxon>Ixodoidea</taxon>
        <taxon>Ixodidae</taxon>
        <taxon>Rhipicephalinae</taxon>
        <taxon>Rhipicephalus</taxon>
        <taxon>Rhipicephalus</taxon>
    </lineage>
</organism>
<dbReference type="Pfam" id="PF12872">
    <property type="entry name" value="OST-HTH"/>
    <property type="match status" value="1"/>
</dbReference>
<dbReference type="Gene3D" id="2.40.50.90">
    <property type="match status" value="1"/>
</dbReference>
<dbReference type="GO" id="GO:0016301">
    <property type="term" value="F:kinase activity"/>
    <property type="evidence" value="ECO:0007669"/>
    <property type="project" value="UniProtKB-KW"/>
</dbReference>
<sequence>MAEDLDSLKIIINALLIAHRGPMTISEFLREYKSQEGHPVPFENFGCTNVRQFLNKISDTVTLMRGSTGEDVIQAKVTKEVKHIDQMVKQQKPSSTKPKIKHAMHRPPVRGKYVPRARGGGRSFGGRDRATAMAQQKSSEPSVSQAKPPSVPDPNNRTSPTSVASTGTAQRRGVSRLHYSLLQSSGSFNSNASSSPIHTDTKHHFEANSPVHSAHFVKQEPVLMESQFASQSENCREVSSTAQHAHYNGDPIGQLLGSSSVSTKEGQYYTPYNSLVQQWTAQQHVTSSMFQPACAQTLPVQGTSTPPGQPILRPSLCRPFITSPQKEDVTCNGEPNEQAVCSALNPGAMAYEPRPAGAQATTGRDELELTRGAVSREFADNQTQVAPEVVNKGTSTGDLTVGIPKGFAICLRSILDEYPSGLDIEVLMEMCAERIGGSAYFKQNKQPLEMLPDILSSVPSACVMPDSGGMFRVMLPQKEKQNSVPVLPDDLRCGLLSILLKAPKGLEASELLDMYENRFGEHRHIKAYGQRTSDFIRNILYALPFTAVKNCGDGGHIVQMLEEGFQNPMQNIGRSTPQITADEVSAYPVQELPHCWTFSVAIGEVFSPSEFYVLITADGALIQLTELMTELDEFYNSAASDFYSVNIGDLKPGFVCAALYTNDGQPLWHRAVVKSVQAREVFVFYIDYGTVMPVKVADIRRLRSDFLELPAQAIKASLSGVKPKNEQAWTPKAKERFLQLVRMGECSCSVVSKEEDTCLVELLMSDGNLEYSLSEVLIYEEFAVSTIVTEAVAPGTSIETWTFSDGYTADIVVWNGQRYMSSMGISKVFGWKDDLVSKKLSDKGIRVDGALLEKKCVPELHLEVCLSDNVFYFDSIQLYHLQSVPYILRILQHPSDNLRSELESKVASLNTLSDEPLFRDEADNCDKWRSSCDDDSSLNRTNDASRSQDTADSSAFMPQSQTDDVTNSESSQDAFRHNLETKLAELKQKRASLRMAAYKNPDSVAASELEFIESKVDSFTKVLNELDINSGRQVVTEAFKLSASSSSKHPNNTAGSSKSVVDKFQSKLLEALMTSKQK</sequence>
<dbReference type="CDD" id="cd09972">
    <property type="entry name" value="LOTUS_TDRD_OSKAR"/>
    <property type="match status" value="1"/>
</dbReference>
<feature type="region of interest" description="Disordered" evidence="5">
    <location>
        <begin position="86"/>
        <end position="173"/>
    </location>
</feature>
<dbReference type="GO" id="GO:0034587">
    <property type="term" value="P:piRNA processing"/>
    <property type="evidence" value="ECO:0007669"/>
    <property type="project" value="TreeGrafter"/>
</dbReference>
<evidence type="ECO:0000256" key="3">
    <source>
        <dbReference type="ARBA" id="ARBA00022737"/>
    </source>
</evidence>
<dbReference type="Gene3D" id="2.30.30.140">
    <property type="match status" value="1"/>
</dbReference>
<dbReference type="InterPro" id="IPR050621">
    <property type="entry name" value="Tudor_domain_containing"/>
</dbReference>
<evidence type="ECO:0000259" key="6">
    <source>
        <dbReference type="PROSITE" id="PS50304"/>
    </source>
</evidence>
<dbReference type="GO" id="GO:0043186">
    <property type="term" value="C:P granule"/>
    <property type="evidence" value="ECO:0007669"/>
    <property type="project" value="TreeGrafter"/>
</dbReference>
<feature type="region of interest" description="Disordered" evidence="5">
    <location>
        <begin position="931"/>
        <end position="973"/>
    </location>
</feature>
<dbReference type="PROSITE" id="PS51644">
    <property type="entry name" value="HTH_OST"/>
    <property type="match status" value="2"/>
</dbReference>
<feature type="domain" description="Tudor" evidence="6">
    <location>
        <begin position="649"/>
        <end position="709"/>
    </location>
</feature>
<keyword evidence="3" id="KW-0677">Repeat</keyword>
<evidence type="ECO:0000256" key="5">
    <source>
        <dbReference type="SAM" id="MobiDB-lite"/>
    </source>
</evidence>
<accession>L7M1J5</accession>
<dbReference type="SUPFAM" id="SSF63748">
    <property type="entry name" value="Tudor/PWWP/MBT"/>
    <property type="match status" value="1"/>
</dbReference>
<dbReference type="AlphaFoldDB" id="L7M1J5"/>
<keyword evidence="4" id="KW-0221">Differentiation</keyword>
<comment type="subcellular location">
    <subcellularLocation>
        <location evidence="1">Cytoplasm</location>
    </subcellularLocation>
</comment>
<dbReference type="SMART" id="SM00333">
    <property type="entry name" value="TUDOR"/>
    <property type="match status" value="1"/>
</dbReference>
<feature type="domain" description="HTH OST-type" evidence="7">
    <location>
        <begin position="487"/>
        <end position="562"/>
    </location>
</feature>
<feature type="domain" description="HTH OST-type" evidence="7">
    <location>
        <begin position="4"/>
        <end position="77"/>
    </location>
</feature>
<keyword evidence="4" id="KW-0744">Spermatogenesis</keyword>
<dbReference type="PROSITE" id="PS50304">
    <property type="entry name" value="TUDOR"/>
    <property type="match status" value="1"/>
</dbReference>
<keyword evidence="2" id="KW-0963">Cytoplasm</keyword>
<dbReference type="InterPro" id="IPR035437">
    <property type="entry name" value="SNase_OB-fold_sf"/>
</dbReference>
<dbReference type="Gene3D" id="3.30.420.610">
    <property type="entry name" value="LOTUS domain-like"/>
    <property type="match status" value="1"/>
</dbReference>
<feature type="compositionally biased region" description="Polar residues" evidence="5">
    <location>
        <begin position="133"/>
        <end position="169"/>
    </location>
</feature>
<dbReference type="GO" id="GO:0030719">
    <property type="term" value="P:P granule organization"/>
    <property type="evidence" value="ECO:0007669"/>
    <property type="project" value="TreeGrafter"/>
</dbReference>